<sequence>MNTVEGKAVAVPSHEYPKRESGWTEDNGGDHQRADRRQVGWKDYRPAACLLNALTNPAQAMIHPWWGAHRAGR</sequence>
<dbReference type="Pfam" id="PF07157">
    <property type="entry name" value="DNA_circ_N"/>
    <property type="match status" value="1"/>
</dbReference>
<dbReference type="EMBL" id="JACLAN010000013">
    <property type="protein sequence ID" value="MBC8674276.1"/>
    <property type="molecule type" value="Genomic_DNA"/>
</dbReference>
<proteinExistence type="predicted"/>
<reference evidence="3" key="1">
    <citation type="submission" date="2020-07" db="EMBL/GenBank/DDBJ databases">
        <title>Carbapenem Resistant Aeromonas hydrophila Carrying blacphA7 Isolated from Two Solid Organ Transplant Patients.</title>
        <authorList>
            <person name="Hilt E."/>
            <person name="Fitzwater S.P."/>
            <person name="Ward K."/>
            <person name="De St Maurice A."/>
            <person name="Chandrasekaran S."/>
            <person name="Garner O.B."/>
            <person name="Yang S."/>
        </authorList>
    </citation>
    <scope>NUCLEOTIDE SEQUENCE</scope>
    <source>
        <strain evidence="3">B-1</strain>
    </source>
</reference>
<feature type="domain" description="DNA circulation N-terminal" evidence="2">
    <location>
        <begin position="11"/>
        <end position="69"/>
    </location>
</feature>
<accession>A0A926FI20</accession>
<dbReference type="InterPro" id="IPR009826">
    <property type="entry name" value="DNA_circ_N"/>
</dbReference>
<feature type="region of interest" description="Disordered" evidence="1">
    <location>
        <begin position="1"/>
        <end position="39"/>
    </location>
</feature>
<evidence type="ECO:0000313" key="3">
    <source>
        <dbReference type="EMBL" id="MBC8674276.1"/>
    </source>
</evidence>
<comment type="caution">
    <text evidence="3">The sequence shown here is derived from an EMBL/GenBank/DDBJ whole genome shotgun (WGS) entry which is preliminary data.</text>
</comment>
<evidence type="ECO:0000259" key="2">
    <source>
        <dbReference type="Pfam" id="PF07157"/>
    </source>
</evidence>
<feature type="compositionally biased region" description="Basic and acidic residues" evidence="1">
    <location>
        <begin position="15"/>
        <end position="39"/>
    </location>
</feature>
<dbReference type="AlphaFoldDB" id="A0A926FI20"/>
<evidence type="ECO:0000256" key="1">
    <source>
        <dbReference type="SAM" id="MobiDB-lite"/>
    </source>
</evidence>
<name>A0A926FI20_AERHY</name>
<gene>
    <name evidence="3" type="ORF">H2136_20160</name>
</gene>
<protein>
    <submittedName>
        <fullName evidence="3">DNA circularization N-terminal domain-containing protein</fullName>
    </submittedName>
</protein>
<organism evidence="3">
    <name type="scientific">Aeromonas hydrophila</name>
    <dbReference type="NCBI Taxonomy" id="644"/>
    <lineage>
        <taxon>Bacteria</taxon>
        <taxon>Pseudomonadati</taxon>
        <taxon>Pseudomonadota</taxon>
        <taxon>Gammaproteobacteria</taxon>
        <taxon>Aeromonadales</taxon>
        <taxon>Aeromonadaceae</taxon>
        <taxon>Aeromonas</taxon>
    </lineage>
</organism>